<keyword evidence="2" id="KW-0238">DNA-binding</keyword>
<dbReference type="Gene3D" id="1.10.10.60">
    <property type="entry name" value="Homeodomain-like"/>
    <property type="match status" value="2"/>
</dbReference>
<dbReference type="GO" id="GO:0003700">
    <property type="term" value="F:DNA-binding transcription factor activity"/>
    <property type="evidence" value="ECO:0007669"/>
    <property type="project" value="InterPro"/>
</dbReference>
<dbReference type="Gene3D" id="3.40.50.2300">
    <property type="match status" value="1"/>
</dbReference>
<keyword evidence="3" id="KW-0804">Transcription</keyword>
<protein>
    <submittedName>
        <fullName evidence="7">Nitrogen regulation protein, NR</fullName>
    </submittedName>
</protein>
<feature type="domain" description="HTH araC/xylS-type" evidence="5">
    <location>
        <begin position="438"/>
        <end position="536"/>
    </location>
</feature>
<dbReference type="GO" id="GO:0000160">
    <property type="term" value="P:phosphorelay signal transduction system"/>
    <property type="evidence" value="ECO:0007669"/>
    <property type="project" value="InterPro"/>
</dbReference>
<reference evidence="8" key="2">
    <citation type="submission" date="2016-01" db="EMBL/GenBank/DDBJ databases">
        <title>Draft Genome Sequence of Paenibacillus amylolyticus Heshi-A3 that Was Isolated from Fermented Rice Bran with Aging Salted Mackerel, Which Was Named Heshiko as Traditional Fermented Seafood in Japan.</title>
        <authorList>
            <person name="Akuzawa S."/>
            <person name="Nakagawa J."/>
            <person name="Kanekatsu T."/>
            <person name="Kubota E."/>
            <person name="Ohtake R."/>
            <person name="Suzuki T."/>
            <person name="Kanesaki Y."/>
        </authorList>
    </citation>
    <scope>NUCLEOTIDE SEQUENCE [LARGE SCALE GENOMIC DNA]</scope>
    <source>
        <strain evidence="8">Heshi-A3</strain>
    </source>
</reference>
<dbReference type="InterPro" id="IPR018062">
    <property type="entry name" value="HTH_AraC-typ_CS"/>
</dbReference>
<evidence type="ECO:0000259" key="5">
    <source>
        <dbReference type="PROSITE" id="PS01124"/>
    </source>
</evidence>
<dbReference type="AlphaFoldDB" id="A0A100VRU2"/>
<dbReference type="SUPFAM" id="SSF46689">
    <property type="entry name" value="Homeodomain-like"/>
    <property type="match status" value="2"/>
</dbReference>
<dbReference type="SUPFAM" id="SSF52172">
    <property type="entry name" value="CheY-like"/>
    <property type="match status" value="1"/>
</dbReference>
<dbReference type="PANTHER" id="PTHR43280">
    <property type="entry name" value="ARAC-FAMILY TRANSCRIPTIONAL REGULATOR"/>
    <property type="match status" value="1"/>
</dbReference>
<dbReference type="Pfam" id="PF12833">
    <property type="entry name" value="HTH_18"/>
    <property type="match status" value="1"/>
</dbReference>
<keyword evidence="4" id="KW-0597">Phosphoprotein</keyword>
<feature type="modified residue" description="4-aspartylphosphate" evidence="4">
    <location>
        <position position="54"/>
    </location>
</feature>
<dbReference type="RefSeq" id="WP_062837299.1">
    <property type="nucleotide sequence ID" value="NZ_BCNV01000006.1"/>
</dbReference>
<organism evidence="7 8">
    <name type="scientific">Paenibacillus amylolyticus</name>
    <dbReference type="NCBI Taxonomy" id="1451"/>
    <lineage>
        <taxon>Bacteria</taxon>
        <taxon>Bacillati</taxon>
        <taxon>Bacillota</taxon>
        <taxon>Bacilli</taxon>
        <taxon>Bacillales</taxon>
        <taxon>Paenibacillaceae</taxon>
        <taxon>Paenibacillus</taxon>
    </lineage>
</organism>
<dbReference type="PROSITE" id="PS00041">
    <property type="entry name" value="HTH_ARAC_FAMILY_1"/>
    <property type="match status" value="1"/>
</dbReference>
<reference evidence="7 8" key="1">
    <citation type="journal article" date="2016" name="Genome Announc.">
        <title>Draft Genome Sequence of Paenibacillus amylolyticus Heshi-A3, Isolated from Fermented Rice Bran in a Japanese Fermented Seafood Dish.</title>
        <authorList>
            <person name="Akuzawa S."/>
            <person name="Nagaoka J."/>
            <person name="Kanekatsu M."/>
            <person name="Kubota E."/>
            <person name="Ohtake R."/>
            <person name="Suzuki T."/>
            <person name="Kanesaki Y."/>
        </authorList>
    </citation>
    <scope>NUCLEOTIDE SEQUENCE [LARGE SCALE GENOMIC DNA]</scope>
    <source>
        <strain evidence="7 8">Heshi-A3</strain>
    </source>
</reference>
<comment type="caution">
    <text evidence="7">The sequence shown here is derived from an EMBL/GenBank/DDBJ whole genome shotgun (WGS) entry which is preliminary data.</text>
</comment>
<dbReference type="InterPro" id="IPR009057">
    <property type="entry name" value="Homeodomain-like_sf"/>
</dbReference>
<dbReference type="SMART" id="SM00342">
    <property type="entry name" value="HTH_ARAC"/>
    <property type="match status" value="1"/>
</dbReference>
<evidence type="ECO:0000256" key="2">
    <source>
        <dbReference type="ARBA" id="ARBA00023125"/>
    </source>
</evidence>
<evidence type="ECO:0000259" key="6">
    <source>
        <dbReference type="PROSITE" id="PS50110"/>
    </source>
</evidence>
<dbReference type="Proteomes" id="UP000069697">
    <property type="component" value="Unassembled WGS sequence"/>
</dbReference>
<name>A0A100VRU2_PAEAM</name>
<dbReference type="CDD" id="cd17536">
    <property type="entry name" value="REC_YesN-like"/>
    <property type="match status" value="1"/>
</dbReference>
<keyword evidence="1" id="KW-0805">Transcription regulation</keyword>
<dbReference type="EMBL" id="BCNV01000006">
    <property type="protein sequence ID" value="GAS84923.1"/>
    <property type="molecule type" value="Genomic_DNA"/>
</dbReference>
<sequence>MKALLVDDEKHVRDAIRLLGHWEDFGINTLLEAADGDEAIAAITAHQPQIILSDMRMPGKDGMALLEWISAHAPHSKVLVISGYDDFELVRHAIRHGGMDYLLKPVEADELNASLLKAVTAWSEEDAIRIQSTRQSIVVNRMRPHYQDRLLTELAVGRGSSPSHMQRLQDELNLPSRIPVCHVAVTSLSHLDADCLAKYRSQPDLLVFSVLNICAEMLSTPDEGVMFRQLDQPDEIVLLHWGPSTPLEHILDKVNQGLEQTIQRQLHFGISTCESYPGGISAAYLEASSRLWRRNALQTKQRIHASVESSNGNKSRRLAAHEEPMRMAAMSCRASSVSAAVAEWLDPIIALEVVSAEQIQQWIDELEWMLSRWLDDMAGLPSKEEEVTEEQSIPFAELPFDAEGLISFPLLRSLLEQRLLAAGKVLTAHHPANPDPMSEIARYMDAHYQEDLSLQQIAARFYLSREYISRKFKQQFGLNWSEYLGKLRINNAKLLLQNPSLRVAKISEMVGFQDEKYFSKVFKKMEGITPAEYRKTLLEAGT</sequence>
<dbReference type="InterPro" id="IPR018060">
    <property type="entry name" value="HTH_AraC"/>
</dbReference>
<dbReference type="PANTHER" id="PTHR43280:SF2">
    <property type="entry name" value="HTH-TYPE TRANSCRIPTIONAL REGULATOR EXSA"/>
    <property type="match status" value="1"/>
</dbReference>
<evidence type="ECO:0000313" key="7">
    <source>
        <dbReference type="EMBL" id="GAS84923.1"/>
    </source>
</evidence>
<feature type="domain" description="Response regulatory" evidence="6">
    <location>
        <begin position="2"/>
        <end position="119"/>
    </location>
</feature>
<accession>A0A100VRU2</accession>
<dbReference type="GO" id="GO:0043565">
    <property type="term" value="F:sequence-specific DNA binding"/>
    <property type="evidence" value="ECO:0007669"/>
    <property type="project" value="InterPro"/>
</dbReference>
<dbReference type="InterPro" id="IPR001789">
    <property type="entry name" value="Sig_transdc_resp-reg_receiver"/>
</dbReference>
<dbReference type="Pfam" id="PF00072">
    <property type="entry name" value="Response_reg"/>
    <property type="match status" value="1"/>
</dbReference>
<dbReference type="InterPro" id="IPR020449">
    <property type="entry name" value="Tscrpt_reg_AraC-type_HTH"/>
</dbReference>
<evidence type="ECO:0000256" key="1">
    <source>
        <dbReference type="ARBA" id="ARBA00023015"/>
    </source>
</evidence>
<evidence type="ECO:0000256" key="3">
    <source>
        <dbReference type="ARBA" id="ARBA00023163"/>
    </source>
</evidence>
<dbReference type="InterPro" id="IPR011006">
    <property type="entry name" value="CheY-like_superfamily"/>
</dbReference>
<gene>
    <name evidence="7" type="ORF">PAHA3_5044</name>
</gene>
<proteinExistence type="predicted"/>
<dbReference type="SMART" id="SM00448">
    <property type="entry name" value="REC"/>
    <property type="match status" value="1"/>
</dbReference>
<dbReference type="PROSITE" id="PS01124">
    <property type="entry name" value="HTH_ARAC_FAMILY_2"/>
    <property type="match status" value="1"/>
</dbReference>
<evidence type="ECO:0000313" key="8">
    <source>
        <dbReference type="Proteomes" id="UP000069697"/>
    </source>
</evidence>
<dbReference type="PRINTS" id="PR00032">
    <property type="entry name" value="HTHARAC"/>
</dbReference>
<evidence type="ECO:0000256" key="4">
    <source>
        <dbReference type="PROSITE-ProRule" id="PRU00169"/>
    </source>
</evidence>
<dbReference type="PROSITE" id="PS50110">
    <property type="entry name" value="RESPONSE_REGULATORY"/>
    <property type="match status" value="1"/>
</dbReference>